<dbReference type="EMBL" id="CAADJE010000033">
    <property type="protein sequence ID" value="VFS87549.1"/>
    <property type="molecule type" value="Genomic_DNA"/>
</dbReference>
<evidence type="ECO:0000256" key="2">
    <source>
        <dbReference type="ARBA" id="ARBA00022827"/>
    </source>
</evidence>
<dbReference type="InterPro" id="IPR016167">
    <property type="entry name" value="FAD-bd_PCMH_sub1"/>
</dbReference>
<dbReference type="Pfam" id="PF01565">
    <property type="entry name" value="FAD_binding_4"/>
    <property type="match status" value="1"/>
</dbReference>
<evidence type="ECO:0000256" key="1">
    <source>
        <dbReference type="ARBA" id="ARBA00008000"/>
    </source>
</evidence>
<dbReference type="Gene3D" id="3.30.465.10">
    <property type="match status" value="1"/>
</dbReference>
<dbReference type="SUPFAM" id="SSF56176">
    <property type="entry name" value="FAD-binding/transporter-associated domain-like"/>
    <property type="match status" value="1"/>
</dbReference>
<proteinExistence type="inferred from homology"/>
<evidence type="ECO:0000313" key="4">
    <source>
        <dbReference type="EMBL" id="VFS87549.1"/>
    </source>
</evidence>
<dbReference type="InterPro" id="IPR006094">
    <property type="entry name" value="Oxid_FAD_bind_N"/>
</dbReference>
<dbReference type="GO" id="GO:0008720">
    <property type="term" value="F:D-lactate dehydrogenase (NAD+) activity"/>
    <property type="evidence" value="ECO:0007669"/>
    <property type="project" value="TreeGrafter"/>
</dbReference>
<evidence type="ECO:0000313" key="5">
    <source>
        <dbReference type="Proteomes" id="UP000345637"/>
    </source>
</evidence>
<keyword evidence="2" id="KW-0274">FAD</keyword>
<gene>
    <name evidence="4" type="primary">pchF</name>
    <name evidence="4" type="ORF">NCTC12998_06396</name>
</gene>
<dbReference type="GO" id="GO:1903457">
    <property type="term" value="P:lactate catabolic process"/>
    <property type="evidence" value="ECO:0007669"/>
    <property type="project" value="TreeGrafter"/>
</dbReference>
<dbReference type="InterPro" id="IPR036318">
    <property type="entry name" value="FAD-bd_PCMH-like_sf"/>
</dbReference>
<dbReference type="Proteomes" id="UP000345637">
    <property type="component" value="Unassembled WGS sequence"/>
</dbReference>
<feature type="domain" description="FAD-binding PCMH-type" evidence="3">
    <location>
        <begin position="32"/>
        <end position="216"/>
    </location>
</feature>
<accession>A0A485CRW6</accession>
<dbReference type="EC" id="1.17.99.1" evidence="4"/>
<protein>
    <submittedName>
        <fullName evidence="4">4-cresol dehydrogenase [hydroxylating] flavoprotein subunit</fullName>
        <ecNumber evidence="4">1.17.99.1</ecNumber>
    </submittedName>
</protein>
<sequence>MSKKFISFLEQHLDHKNVVAYVKTPNDVGEYTSPSVSGRVDVSSIEQVIRIVKLADQFDGETALYPYSTGYNWGLGSTKPPSDNAVQLKLTGLNKIREINIAEGYAVIEPGVTQGILSQKLLNTHRFINVTASSAETSFLGNALDRGVGLRHQRTEDLLGLEIVLANGTLHRVGWWPEQGKHSALYSHGIGPSLVQLFTQSNLGIITGGVVRLLNRPEKSRVAYISFSPENLEYAINTFQRWSAQGLIHGVLKVYE</sequence>
<organism evidence="4 5">
    <name type="scientific">Raoultella planticola</name>
    <name type="common">Klebsiella planticola</name>
    <dbReference type="NCBI Taxonomy" id="575"/>
    <lineage>
        <taxon>Bacteria</taxon>
        <taxon>Pseudomonadati</taxon>
        <taxon>Pseudomonadota</taxon>
        <taxon>Gammaproteobacteria</taxon>
        <taxon>Enterobacterales</taxon>
        <taxon>Enterobacteriaceae</taxon>
        <taxon>Klebsiella/Raoultella group</taxon>
        <taxon>Raoultella</taxon>
    </lineage>
</organism>
<dbReference type="GO" id="GO:0004458">
    <property type="term" value="F:D-lactate dehydrogenase (cytochrome) activity"/>
    <property type="evidence" value="ECO:0007669"/>
    <property type="project" value="TreeGrafter"/>
</dbReference>
<dbReference type="Gene3D" id="3.30.43.10">
    <property type="entry name" value="Uridine Diphospho-n-acetylenolpyruvylglucosamine Reductase, domain 2"/>
    <property type="match status" value="1"/>
</dbReference>
<dbReference type="InterPro" id="IPR016166">
    <property type="entry name" value="FAD-bd_PCMH"/>
</dbReference>
<name>A0A485CRW6_RAOPL</name>
<evidence type="ECO:0000259" key="3">
    <source>
        <dbReference type="PROSITE" id="PS51387"/>
    </source>
</evidence>
<comment type="similarity">
    <text evidence="1">Belongs to the FAD-binding oxidoreductase/transferase type 4 family.</text>
</comment>
<keyword evidence="2" id="KW-0285">Flavoprotein</keyword>
<dbReference type="PANTHER" id="PTHR11748:SF111">
    <property type="entry name" value="D-LACTATE DEHYDROGENASE, MITOCHONDRIAL-RELATED"/>
    <property type="match status" value="1"/>
</dbReference>
<dbReference type="PANTHER" id="PTHR11748">
    <property type="entry name" value="D-LACTATE DEHYDROGENASE"/>
    <property type="match status" value="1"/>
</dbReference>
<keyword evidence="4" id="KW-0560">Oxidoreductase</keyword>
<reference evidence="4 5" key="1">
    <citation type="submission" date="2019-03" db="EMBL/GenBank/DDBJ databases">
        <authorList>
            <consortium name="Pathogen Informatics"/>
        </authorList>
    </citation>
    <scope>NUCLEOTIDE SEQUENCE [LARGE SCALE GENOMIC DNA]</scope>
    <source>
        <strain evidence="4 5">NCTC12998</strain>
    </source>
</reference>
<dbReference type="PROSITE" id="PS51387">
    <property type="entry name" value="FAD_PCMH"/>
    <property type="match status" value="1"/>
</dbReference>
<dbReference type="InterPro" id="IPR016169">
    <property type="entry name" value="FAD-bd_PCMH_sub2"/>
</dbReference>
<dbReference type="AlphaFoldDB" id="A0A485CRW6"/>
<dbReference type="GO" id="GO:0071949">
    <property type="term" value="F:FAD binding"/>
    <property type="evidence" value="ECO:0007669"/>
    <property type="project" value="InterPro"/>
</dbReference>